<gene>
    <name evidence="2" type="ORF">PMAYCL1PPCAC_02388</name>
</gene>
<reference evidence="3" key="1">
    <citation type="submission" date="2022-10" db="EMBL/GenBank/DDBJ databases">
        <title>Genome assembly of Pristionchus species.</title>
        <authorList>
            <person name="Yoshida K."/>
            <person name="Sommer R.J."/>
        </authorList>
    </citation>
    <scope>NUCLEOTIDE SEQUENCE [LARGE SCALE GENOMIC DNA]</scope>
    <source>
        <strain evidence="3">RS5460</strain>
    </source>
</reference>
<evidence type="ECO:0000256" key="1">
    <source>
        <dbReference type="SAM" id="Phobius"/>
    </source>
</evidence>
<comment type="caution">
    <text evidence="2">The sequence shown here is derived from an EMBL/GenBank/DDBJ whole genome shotgun (WGS) entry which is preliminary data.</text>
</comment>
<keyword evidence="1" id="KW-1133">Transmembrane helix</keyword>
<evidence type="ECO:0000313" key="2">
    <source>
        <dbReference type="EMBL" id="GMR32193.1"/>
    </source>
</evidence>
<evidence type="ECO:0000313" key="3">
    <source>
        <dbReference type="Proteomes" id="UP001328107"/>
    </source>
</evidence>
<feature type="transmembrane region" description="Helical" evidence="1">
    <location>
        <begin position="6"/>
        <end position="24"/>
    </location>
</feature>
<keyword evidence="3" id="KW-1185">Reference proteome</keyword>
<sequence>MAYSLSHFLIAFFSLNAAILAWIFRTSTDPLVTTLQLTLPLLVWELLLFASFAPDDLLNLFLPSLHQDIYHIPVRIILFSPPGPHGDCWSDARTEFNLGEDQLSQLALSSDSSDSEDGIVYRRALRA</sequence>
<organism evidence="2 3">
    <name type="scientific">Pristionchus mayeri</name>
    <dbReference type="NCBI Taxonomy" id="1317129"/>
    <lineage>
        <taxon>Eukaryota</taxon>
        <taxon>Metazoa</taxon>
        <taxon>Ecdysozoa</taxon>
        <taxon>Nematoda</taxon>
        <taxon>Chromadorea</taxon>
        <taxon>Rhabditida</taxon>
        <taxon>Rhabditina</taxon>
        <taxon>Diplogasteromorpha</taxon>
        <taxon>Diplogasteroidea</taxon>
        <taxon>Neodiplogasteridae</taxon>
        <taxon>Pristionchus</taxon>
    </lineage>
</organism>
<feature type="non-terminal residue" evidence="2">
    <location>
        <position position="127"/>
    </location>
</feature>
<dbReference type="EMBL" id="BTRK01000001">
    <property type="protein sequence ID" value="GMR32193.1"/>
    <property type="molecule type" value="Genomic_DNA"/>
</dbReference>
<dbReference type="AlphaFoldDB" id="A0AAN5C0F0"/>
<keyword evidence="1" id="KW-0812">Transmembrane</keyword>
<keyword evidence="1" id="KW-0472">Membrane</keyword>
<feature type="transmembrane region" description="Helical" evidence="1">
    <location>
        <begin position="31"/>
        <end position="53"/>
    </location>
</feature>
<dbReference type="Proteomes" id="UP001328107">
    <property type="component" value="Unassembled WGS sequence"/>
</dbReference>
<name>A0AAN5C0F0_9BILA</name>
<accession>A0AAN5C0F0</accession>
<proteinExistence type="predicted"/>
<protein>
    <submittedName>
        <fullName evidence="2">Uncharacterized protein</fullName>
    </submittedName>
</protein>